<dbReference type="InterPro" id="IPR002698">
    <property type="entry name" value="FTHF_cligase"/>
</dbReference>
<evidence type="ECO:0000259" key="6">
    <source>
        <dbReference type="Pfam" id="PF13456"/>
    </source>
</evidence>
<name>A0A8S9FUI7_BRACR</name>
<evidence type="ECO:0000256" key="3">
    <source>
        <dbReference type="ARBA" id="ARBA00022840"/>
    </source>
</evidence>
<dbReference type="PANTHER" id="PTHR23407:SF1">
    <property type="entry name" value="5-FORMYLTETRAHYDROFOLATE CYCLO-LIGASE"/>
    <property type="match status" value="1"/>
</dbReference>
<evidence type="ECO:0000313" key="7">
    <source>
        <dbReference type="EMBL" id="KAF2536851.1"/>
    </source>
</evidence>
<accession>A0A8S9FUI7</accession>
<proteinExistence type="inferred from homology"/>
<dbReference type="EC" id="6.3.3.2" evidence="5"/>
<dbReference type="InterPro" id="IPR037171">
    <property type="entry name" value="NagB/RpiA_transferase-like"/>
</dbReference>
<dbReference type="Pfam" id="PF13456">
    <property type="entry name" value="RVT_3"/>
    <property type="match status" value="1"/>
</dbReference>
<evidence type="ECO:0000256" key="4">
    <source>
        <dbReference type="ARBA" id="ARBA00036539"/>
    </source>
</evidence>
<organism evidence="7 8">
    <name type="scientific">Brassica cretica</name>
    <name type="common">Mustard</name>
    <dbReference type="NCBI Taxonomy" id="69181"/>
    <lineage>
        <taxon>Eukaryota</taxon>
        <taxon>Viridiplantae</taxon>
        <taxon>Streptophyta</taxon>
        <taxon>Embryophyta</taxon>
        <taxon>Tracheophyta</taxon>
        <taxon>Spermatophyta</taxon>
        <taxon>Magnoliopsida</taxon>
        <taxon>eudicotyledons</taxon>
        <taxon>Gunneridae</taxon>
        <taxon>Pentapetalae</taxon>
        <taxon>rosids</taxon>
        <taxon>malvids</taxon>
        <taxon>Brassicales</taxon>
        <taxon>Brassicaceae</taxon>
        <taxon>Brassiceae</taxon>
        <taxon>Brassica</taxon>
    </lineage>
</organism>
<keyword evidence="3" id="KW-0067">ATP-binding</keyword>
<dbReference type="Gene3D" id="3.40.50.10420">
    <property type="entry name" value="NagB/RpiA/CoA transferase-like"/>
    <property type="match status" value="1"/>
</dbReference>
<dbReference type="GO" id="GO:0005524">
    <property type="term" value="F:ATP binding"/>
    <property type="evidence" value="ECO:0007669"/>
    <property type="project" value="UniProtKB-KW"/>
</dbReference>
<dbReference type="AlphaFoldDB" id="A0A8S9FUI7"/>
<dbReference type="InterPro" id="IPR024185">
    <property type="entry name" value="FTHF_cligase-like_sf"/>
</dbReference>
<dbReference type="GO" id="GO:0004523">
    <property type="term" value="F:RNA-DNA hybrid ribonuclease activity"/>
    <property type="evidence" value="ECO:0007669"/>
    <property type="project" value="InterPro"/>
</dbReference>
<dbReference type="EMBL" id="QGKW02002228">
    <property type="protein sequence ID" value="KAF2536851.1"/>
    <property type="molecule type" value="Genomic_DNA"/>
</dbReference>
<keyword evidence="2" id="KW-0547">Nucleotide-binding</keyword>
<gene>
    <name evidence="7" type="ORF">F2Q68_00022849</name>
</gene>
<evidence type="ECO:0000256" key="1">
    <source>
        <dbReference type="ARBA" id="ARBA00010638"/>
    </source>
</evidence>
<evidence type="ECO:0000313" key="8">
    <source>
        <dbReference type="Proteomes" id="UP000712281"/>
    </source>
</evidence>
<dbReference type="GO" id="GO:0030272">
    <property type="term" value="F:5-formyltetrahydrofolate cyclo-ligase activity"/>
    <property type="evidence" value="ECO:0007669"/>
    <property type="project" value="UniProtKB-EC"/>
</dbReference>
<dbReference type="GO" id="GO:0009396">
    <property type="term" value="P:folic acid-containing compound biosynthetic process"/>
    <property type="evidence" value="ECO:0007669"/>
    <property type="project" value="TreeGrafter"/>
</dbReference>
<protein>
    <recommendedName>
        <fullName evidence="5">5-formyltetrahydrofolate cyclo-ligase</fullName>
        <ecNumber evidence="5">6.3.3.2</ecNumber>
    </recommendedName>
</protein>
<evidence type="ECO:0000256" key="5">
    <source>
        <dbReference type="ARBA" id="ARBA00038966"/>
    </source>
</evidence>
<evidence type="ECO:0000256" key="2">
    <source>
        <dbReference type="ARBA" id="ARBA00022741"/>
    </source>
</evidence>
<feature type="domain" description="RNase H type-1" evidence="6">
    <location>
        <begin position="16"/>
        <end position="101"/>
    </location>
</feature>
<reference evidence="7" key="1">
    <citation type="submission" date="2019-12" db="EMBL/GenBank/DDBJ databases">
        <title>Genome sequencing and annotation of Brassica cretica.</title>
        <authorList>
            <person name="Studholme D.J."/>
            <person name="Sarris P.F."/>
        </authorList>
    </citation>
    <scope>NUCLEOTIDE SEQUENCE</scope>
    <source>
        <strain evidence="7">PFS-001/15</strain>
        <tissue evidence="7">Leaf</tissue>
    </source>
</reference>
<dbReference type="GO" id="GO:0035999">
    <property type="term" value="P:tetrahydrofolate interconversion"/>
    <property type="evidence" value="ECO:0007669"/>
    <property type="project" value="TreeGrafter"/>
</dbReference>
<dbReference type="SUPFAM" id="SSF100950">
    <property type="entry name" value="NagB/RpiA/CoA transferase-like"/>
    <property type="match status" value="1"/>
</dbReference>
<dbReference type="PANTHER" id="PTHR23407">
    <property type="entry name" value="ATPASE INHIBITOR/5-FORMYLTETRAHYDROFOLATE CYCLO-LIGASE"/>
    <property type="match status" value="1"/>
</dbReference>
<dbReference type="GO" id="GO:0005739">
    <property type="term" value="C:mitochondrion"/>
    <property type="evidence" value="ECO:0007669"/>
    <property type="project" value="TreeGrafter"/>
</dbReference>
<sequence>MHFEWSSKHGLATADDAAWDKVSHSAGIAWIIEDISRSLDSRGALVHHNVTSPLAAEALAMRAALQTESFLNVTHLRMFFDNQTLIRAINDKFFEKEIYGILKYIESFLKANNMKIYYDTFLKRYQDRAKEKGWSNPLKVALSYSPQILEDGSIPVTPNDVLIDALVTPSGVLPISPRAIERSLYLETKLRSLCLLALEGCILDFDNSASVSNIAQLMFVLYSFRMFLNNEI</sequence>
<comment type="similarity">
    <text evidence="1">Belongs to the 5-formyltetrahydrofolate cyclo-ligase family.</text>
</comment>
<comment type="catalytic activity">
    <reaction evidence="4">
        <text>(6S)-5-formyl-5,6,7,8-tetrahydrofolate + ATP = (6R)-5,10-methenyltetrahydrofolate + ADP + phosphate</text>
        <dbReference type="Rhea" id="RHEA:10488"/>
        <dbReference type="ChEBI" id="CHEBI:30616"/>
        <dbReference type="ChEBI" id="CHEBI:43474"/>
        <dbReference type="ChEBI" id="CHEBI:57455"/>
        <dbReference type="ChEBI" id="CHEBI:57457"/>
        <dbReference type="ChEBI" id="CHEBI:456216"/>
        <dbReference type="EC" id="6.3.3.2"/>
    </reaction>
</comment>
<dbReference type="Proteomes" id="UP000712281">
    <property type="component" value="Unassembled WGS sequence"/>
</dbReference>
<dbReference type="InterPro" id="IPR002156">
    <property type="entry name" value="RNaseH_domain"/>
</dbReference>
<dbReference type="GO" id="GO:0003676">
    <property type="term" value="F:nucleic acid binding"/>
    <property type="evidence" value="ECO:0007669"/>
    <property type="project" value="InterPro"/>
</dbReference>
<comment type="caution">
    <text evidence="7">The sequence shown here is derived from an EMBL/GenBank/DDBJ whole genome shotgun (WGS) entry which is preliminary data.</text>
</comment>